<keyword evidence="4 6" id="KW-1133">Transmembrane helix</keyword>
<evidence type="ECO:0000313" key="8">
    <source>
        <dbReference type="EMBL" id="KGX88892.1"/>
    </source>
</evidence>
<evidence type="ECO:0000256" key="4">
    <source>
        <dbReference type="ARBA" id="ARBA00022989"/>
    </source>
</evidence>
<accession>A0A0A5HZ56</accession>
<keyword evidence="3 6" id="KW-0812">Transmembrane</keyword>
<feature type="transmembrane region" description="Helical" evidence="6">
    <location>
        <begin position="85"/>
        <end position="103"/>
    </location>
</feature>
<feature type="transmembrane region" description="Helical" evidence="6">
    <location>
        <begin position="46"/>
        <end position="65"/>
    </location>
</feature>
<dbReference type="PANTHER" id="PTHR10010:SF46">
    <property type="entry name" value="SODIUM-DEPENDENT PHOSPHATE TRANSPORT PROTEIN 2B"/>
    <property type="match status" value="1"/>
</dbReference>
<dbReference type="InterPro" id="IPR003841">
    <property type="entry name" value="Na/Pi_transpt"/>
</dbReference>
<reference evidence="8 9" key="1">
    <citation type="submission" date="2013-08" db="EMBL/GenBank/DDBJ databases">
        <authorList>
            <person name="Huang J."/>
            <person name="Wang G."/>
        </authorList>
    </citation>
    <scope>NUCLEOTIDE SEQUENCE [LARGE SCALE GENOMIC DNA]</scope>
    <source>
        <strain evidence="8 9">JSM 072002</strain>
    </source>
</reference>
<evidence type="ECO:0000256" key="6">
    <source>
        <dbReference type="SAM" id="Phobius"/>
    </source>
</evidence>
<dbReference type="Pfam" id="PF01895">
    <property type="entry name" value="PhoU"/>
    <property type="match status" value="2"/>
</dbReference>
<proteinExistence type="predicted"/>
<feature type="transmembrane region" description="Helical" evidence="6">
    <location>
        <begin position="246"/>
        <end position="270"/>
    </location>
</feature>
<comment type="subcellular location">
    <subcellularLocation>
        <location evidence="1">Cell membrane</location>
        <topology evidence="1">Multi-pass membrane protein</topology>
    </subcellularLocation>
</comment>
<feature type="transmembrane region" description="Helical" evidence="6">
    <location>
        <begin position="282"/>
        <end position="308"/>
    </location>
</feature>
<keyword evidence="5 6" id="KW-0472">Membrane</keyword>
<organism evidence="8 9">
    <name type="scientific">Pontibacillus litoralis JSM 072002</name>
    <dbReference type="NCBI Taxonomy" id="1385512"/>
    <lineage>
        <taxon>Bacteria</taxon>
        <taxon>Bacillati</taxon>
        <taxon>Bacillota</taxon>
        <taxon>Bacilli</taxon>
        <taxon>Bacillales</taxon>
        <taxon>Bacillaceae</taxon>
        <taxon>Pontibacillus</taxon>
    </lineage>
</organism>
<comment type="caution">
    <text evidence="8">The sequence shown here is derived from an EMBL/GenBank/DDBJ whole genome shotgun (WGS) entry which is preliminary data.</text>
</comment>
<dbReference type="GO" id="GO:0044341">
    <property type="term" value="P:sodium-dependent phosphate transport"/>
    <property type="evidence" value="ECO:0007669"/>
    <property type="project" value="InterPro"/>
</dbReference>
<name>A0A0A5HZ56_9BACI</name>
<dbReference type="SUPFAM" id="SSF109755">
    <property type="entry name" value="PhoU-like"/>
    <property type="match status" value="1"/>
</dbReference>
<dbReference type="NCBIfam" id="TIGR00704">
    <property type="entry name" value="NaPi_cotrn_rel"/>
    <property type="match status" value="1"/>
</dbReference>
<dbReference type="Proteomes" id="UP000030401">
    <property type="component" value="Unassembled WGS sequence"/>
</dbReference>
<dbReference type="GO" id="GO:0005886">
    <property type="term" value="C:plasma membrane"/>
    <property type="evidence" value="ECO:0007669"/>
    <property type="project" value="UniProtKB-SubCell"/>
</dbReference>
<dbReference type="eggNOG" id="COG1283">
    <property type="taxonomic scope" value="Bacteria"/>
</dbReference>
<dbReference type="InterPro" id="IPR004633">
    <property type="entry name" value="NaPi_cotrn-rel/YqeW-like"/>
</dbReference>
<feature type="transmembrane region" description="Helical" evidence="6">
    <location>
        <begin position="6"/>
        <end position="25"/>
    </location>
</feature>
<dbReference type="EMBL" id="AVPG01000001">
    <property type="protein sequence ID" value="KGX88892.1"/>
    <property type="molecule type" value="Genomic_DNA"/>
</dbReference>
<evidence type="ECO:0000259" key="7">
    <source>
        <dbReference type="Pfam" id="PF01895"/>
    </source>
</evidence>
<dbReference type="NCBIfam" id="NF037997">
    <property type="entry name" value="Na_Pi_symport"/>
    <property type="match status" value="1"/>
</dbReference>
<dbReference type="Pfam" id="PF02690">
    <property type="entry name" value="Na_Pi_cotrans"/>
    <property type="match status" value="1"/>
</dbReference>
<keyword evidence="9" id="KW-1185">Reference proteome</keyword>
<feature type="domain" description="PhoU" evidence="7">
    <location>
        <begin position="346"/>
        <end position="432"/>
    </location>
</feature>
<evidence type="ECO:0000256" key="1">
    <source>
        <dbReference type="ARBA" id="ARBA00004651"/>
    </source>
</evidence>
<sequence>MNVQEMVFQFVGGLGIFLFGLKYMGDGLQRSAGDRLRDILDRFTTNPVMGVLAGILVTILIQSSSGTTVLTVGLVNAGFMTLRQAIGVIMGANIGTTVTAFIIGIEIKEYALPILAIGALLIFFFKSNKITYIGQALFGFGALFYGLDLMSNGMKPLRTLESFQDLTVSMSDTPLLGVVIGTLFTVIVQSSSATIGILQGLYEQGAITIEAALPVLFGDNVGTTITAVLAAIGASVAAKRAAFAHVIFNVVGTVVFLLILNLYVPLIVYMQAVLSLNEPMTIAFAHGIFNISNALIQLPFIGVLAYIVTKLIPGEDMAVDHKPKHLDPIFIEQSPSLALGQAKKEVMRMGEFAYRGLEETSHYLNSDLRKHADLAMQFEEALNNLDRKITDYLVTISGTSLSDAESAKHSALMDSVRDVERIGDHFENIIELIDYKLTNKMELTEQAREDLNDMFNLTLITVKQAMKALDNMDREEALSVVQKEKQIDQYERSFRKKHILRMNEGVCSGPSGIVFVDILSNLERIGDHAVNIAGEVLSQDKP</sequence>
<gene>
    <name evidence="8" type="ORF">N784_00710</name>
</gene>
<keyword evidence="2" id="KW-1003">Cell membrane</keyword>
<protein>
    <submittedName>
        <fullName evidence="8">Sodium:phosphate symporter</fullName>
    </submittedName>
</protein>
<feature type="transmembrane region" description="Helical" evidence="6">
    <location>
        <begin position="132"/>
        <end position="154"/>
    </location>
</feature>
<evidence type="ECO:0000256" key="2">
    <source>
        <dbReference type="ARBA" id="ARBA00022475"/>
    </source>
</evidence>
<feature type="transmembrane region" description="Helical" evidence="6">
    <location>
        <begin position="211"/>
        <end position="234"/>
    </location>
</feature>
<feature type="transmembrane region" description="Helical" evidence="6">
    <location>
        <begin position="175"/>
        <end position="199"/>
    </location>
</feature>
<feature type="domain" description="PhoU" evidence="7">
    <location>
        <begin position="451"/>
        <end position="534"/>
    </location>
</feature>
<dbReference type="AlphaFoldDB" id="A0A0A5HZ56"/>
<dbReference type="InterPro" id="IPR026022">
    <property type="entry name" value="PhoU_dom"/>
</dbReference>
<dbReference type="GO" id="GO:0005436">
    <property type="term" value="F:sodium:phosphate symporter activity"/>
    <property type="evidence" value="ECO:0007669"/>
    <property type="project" value="InterPro"/>
</dbReference>
<evidence type="ECO:0000256" key="5">
    <source>
        <dbReference type="ARBA" id="ARBA00023136"/>
    </source>
</evidence>
<dbReference type="InterPro" id="IPR038078">
    <property type="entry name" value="PhoU-like_sf"/>
</dbReference>
<dbReference type="PANTHER" id="PTHR10010">
    <property type="entry name" value="SOLUTE CARRIER FAMILY 34 SODIUM PHOSPHATE , MEMBER 2-RELATED"/>
    <property type="match status" value="1"/>
</dbReference>
<dbReference type="Gene3D" id="1.20.58.220">
    <property type="entry name" value="Phosphate transport system protein phou homolog 2, domain 2"/>
    <property type="match status" value="1"/>
</dbReference>
<evidence type="ECO:0000313" key="9">
    <source>
        <dbReference type="Proteomes" id="UP000030401"/>
    </source>
</evidence>
<feature type="transmembrane region" description="Helical" evidence="6">
    <location>
        <begin position="110"/>
        <end position="126"/>
    </location>
</feature>
<evidence type="ECO:0000256" key="3">
    <source>
        <dbReference type="ARBA" id="ARBA00022692"/>
    </source>
</evidence>